<protein>
    <submittedName>
        <fullName evidence="1">GLPGLI family protein</fullName>
    </submittedName>
</protein>
<name>A0ABU6HV67_9FLAO</name>
<dbReference type="RefSeq" id="WP_326320632.1">
    <property type="nucleotide sequence ID" value="NZ_JAYLAA010000037.1"/>
</dbReference>
<proteinExistence type="predicted"/>
<reference evidence="1 2" key="1">
    <citation type="submission" date="2024-01" db="EMBL/GenBank/DDBJ databases">
        <title>Chryseobacterium sp. T9W2-O.</title>
        <authorList>
            <person name="Maltman C."/>
        </authorList>
    </citation>
    <scope>NUCLEOTIDE SEQUENCE [LARGE SCALE GENOMIC DNA]</scope>
    <source>
        <strain evidence="1 2">T9W2-O</strain>
    </source>
</reference>
<sequence>MYKNLLFAIIFIFNYSYSQNNATRFFYELTYKNDSLKNEKILTILDIGESKSIYRDYLMVSQDSLIQDQIERSRKSGIRVDMNQIIKLPKFTYKVTKTYPIKEIIFSNKILQDELNYHEKMPLEWKIVGEKKKIGNYEAQKAVLSYGGREWTAWFTSEIPFQDGPYKFNGLPGLIVQISDNQNQYFWKLTGIKKISNFSEYGILDSKPKSNDLSNLTVSKEKFTEVYNNYKVNPLGSLKGKLTAEQLASKMPDGRTVAEAFKSEEFKVIQLLNDKVNNIELLQ</sequence>
<accession>A0ABU6HV67</accession>
<dbReference type="InterPro" id="IPR005901">
    <property type="entry name" value="GLPGLI"/>
</dbReference>
<dbReference type="EMBL" id="JAYLAA010000037">
    <property type="protein sequence ID" value="MEC3875827.1"/>
    <property type="molecule type" value="Genomic_DNA"/>
</dbReference>
<organism evidence="1 2">
    <name type="scientific">Chryseobacterium salviniae</name>
    <dbReference type="NCBI Taxonomy" id="3101750"/>
    <lineage>
        <taxon>Bacteria</taxon>
        <taxon>Pseudomonadati</taxon>
        <taxon>Bacteroidota</taxon>
        <taxon>Flavobacteriia</taxon>
        <taxon>Flavobacteriales</taxon>
        <taxon>Weeksellaceae</taxon>
        <taxon>Chryseobacterium group</taxon>
        <taxon>Chryseobacterium</taxon>
    </lineage>
</organism>
<keyword evidence="2" id="KW-1185">Reference proteome</keyword>
<evidence type="ECO:0000313" key="1">
    <source>
        <dbReference type="EMBL" id="MEC3875827.1"/>
    </source>
</evidence>
<gene>
    <name evidence="1" type="ORF">SOP96_08910</name>
</gene>
<dbReference type="NCBIfam" id="TIGR01200">
    <property type="entry name" value="GLPGLI"/>
    <property type="match status" value="1"/>
</dbReference>
<dbReference type="Proteomes" id="UP001348397">
    <property type="component" value="Unassembled WGS sequence"/>
</dbReference>
<dbReference type="Pfam" id="PF09697">
    <property type="entry name" value="Porph_ging"/>
    <property type="match status" value="1"/>
</dbReference>
<comment type="caution">
    <text evidence="1">The sequence shown here is derived from an EMBL/GenBank/DDBJ whole genome shotgun (WGS) entry which is preliminary data.</text>
</comment>
<evidence type="ECO:0000313" key="2">
    <source>
        <dbReference type="Proteomes" id="UP001348397"/>
    </source>
</evidence>